<dbReference type="Gene3D" id="3.60.40.10">
    <property type="entry name" value="PPM-type phosphatase domain"/>
    <property type="match status" value="1"/>
</dbReference>
<dbReference type="InterPro" id="IPR001932">
    <property type="entry name" value="PPM-type_phosphatase-like_dom"/>
</dbReference>
<evidence type="ECO:0000313" key="2">
    <source>
        <dbReference type="EMBL" id="MDJ1501775.1"/>
    </source>
</evidence>
<evidence type="ECO:0000259" key="1">
    <source>
        <dbReference type="Pfam" id="PF13672"/>
    </source>
</evidence>
<gene>
    <name evidence="2" type="ORF">QNI22_14000</name>
</gene>
<keyword evidence="3" id="KW-1185">Reference proteome</keyword>
<organism evidence="2 3">
    <name type="scientific">Xanthocytophaga agilis</name>
    <dbReference type="NCBI Taxonomy" id="3048010"/>
    <lineage>
        <taxon>Bacteria</taxon>
        <taxon>Pseudomonadati</taxon>
        <taxon>Bacteroidota</taxon>
        <taxon>Cytophagia</taxon>
        <taxon>Cytophagales</taxon>
        <taxon>Rhodocytophagaceae</taxon>
        <taxon>Xanthocytophaga</taxon>
    </lineage>
</organism>
<dbReference type="SUPFAM" id="SSF81606">
    <property type="entry name" value="PP2C-like"/>
    <property type="match status" value="1"/>
</dbReference>
<protein>
    <submittedName>
        <fullName evidence="2">Protein phosphatase 2C domain-containing protein</fullName>
    </submittedName>
</protein>
<reference evidence="2" key="1">
    <citation type="submission" date="2023-05" db="EMBL/GenBank/DDBJ databases">
        <authorList>
            <person name="Zhang X."/>
        </authorList>
    </citation>
    <scope>NUCLEOTIDE SEQUENCE</scope>
    <source>
        <strain evidence="2">BD1B2-1</strain>
    </source>
</reference>
<dbReference type="RefSeq" id="WP_314511411.1">
    <property type="nucleotide sequence ID" value="NZ_JASJOU010000004.1"/>
</dbReference>
<dbReference type="AlphaFoldDB" id="A0AAE3R5J3"/>
<feature type="domain" description="PPM-type phosphatase" evidence="1">
    <location>
        <begin position="15"/>
        <end position="194"/>
    </location>
</feature>
<dbReference type="InterPro" id="IPR036457">
    <property type="entry name" value="PPM-type-like_dom_sf"/>
</dbReference>
<dbReference type="Pfam" id="PF13672">
    <property type="entry name" value="PP2C_2"/>
    <property type="match status" value="1"/>
</dbReference>
<sequence>MKIESVLHIGASHTNHCEDYLLVDESLKDILVCAVMDGCTMGNESYFASALTGKLLHKLLREKAYKDFYTLKKSTVSLEEDAKYLLQHLFIEIKQIRNLLLLETHDLLTTLILALVDRNSQEALILVLGDGVVTINGEIYIFDQENTPDYFAYHLSEDFETWYGKQTQKIHATQLQTLAIATDGIETFVSNHPSTPDLKINPIEWLMTNPVQEKETLLSRFNMLANIWHLQPLDDLAIIRIIHTEPD</sequence>
<dbReference type="Proteomes" id="UP001232063">
    <property type="component" value="Unassembled WGS sequence"/>
</dbReference>
<comment type="caution">
    <text evidence="2">The sequence shown here is derived from an EMBL/GenBank/DDBJ whole genome shotgun (WGS) entry which is preliminary data.</text>
</comment>
<dbReference type="EMBL" id="JASJOU010000004">
    <property type="protein sequence ID" value="MDJ1501775.1"/>
    <property type="molecule type" value="Genomic_DNA"/>
</dbReference>
<evidence type="ECO:0000313" key="3">
    <source>
        <dbReference type="Proteomes" id="UP001232063"/>
    </source>
</evidence>
<name>A0AAE3R5J3_9BACT</name>
<proteinExistence type="predicted"/>
<accession>A0AAE3R5J3</accession>